<reference evidence="1 2" key="1">
    <citation type="submission" date="2020-02" db="EMBL/GenBank/DDBJ databases">
        <authorList>
            <person name="Zhang X.-Y."/>
        </authorList>
    </citation>
    <scope>NUCLEOTIDE SEQUENCE [LARGE SCALE GENOMIC DNA]</scope>
    <source>
        <strain evidence="1 2">C33</strain>
    </source>
</reference>
<keyword evidence="1" id="KW-0808">Transferase</keyword>
<keyword evidence="2" id="KW-1185">Reference proteome</keyword>
<organism evidence="1 2">
    <name type="scientific">Wenzhouxiangella limi</name>
    <dbReference type="NCBI Taxonomy" id="2707351"/>
    <lineage>
        <taxon>Bacteria</taxon>
        <taxon>Pseudomonadati</taxon>
        <taxon>Pseudomonadota</taxon>
        <taxon>Gammaproteobacteria</taxon>
        <taxon>Chromatiales</taxon>
        <taxon>Wenzhouxiangellaceae</taxon>
        <taxon>Wenzhouxiangella</taxon>
    </lineage>
</organism>
<dbReference type="SUPFAM" id="SSF53335">
    <property type="entry name" value="S-adenosyl-L-methionine-dependent methyltransferases"/>
    <property type="match status" value="1"/>
</dbReference>
<gene>
    <name evidence="1" type="ORF">G3I74_11615</name>
</gene>
<evidence type="ECO:0000313" key="2">
    <source>
        <dbReference type="Proteomes" id="UP000484885"/>
    </source>
</evidence>
<accession>A0A845UY81</accession>
<dbReference type="PANTHER" id="PTHR43861">
    <property type="entry name" value="TRANS-ACONITATE 2-METHYLTRANSFERASE-RELATED"/>
    <property type="match status" value="1"/>
</dbReference>
<dbReference type="Proteomes" id="UP000484885">
    <property type="component" value="Unassembled WGS sequence"/>
</dbReference>
<proteinExistence type="predicted"/>
<dbReference type="Gene3D" id="3.40.50.150">
    <property type="entry name" value="Vaccinia Virus protein VP39"/>
    <property type="match status" value="1"/>
</dbReference>
<protein>
    <submittedName>
        <fullName evidence="1">Class I SAM-dependent methyltransferase</fullName>
    </submittedName>
</protein>
<name>A0A845UY81_9GAMM</name>
<dbReference type="GO" id="GO:0008168">
    <property type="term" value="F:methyltransferase activity"/>
    <property type="evidence" value="ECO:0007669"/>
    <property type="project" value="UniProtKB-KW"/>
</dbReference>
<dbReference type="InterPro" id="IPR029063">
    <property type="entry name" value="SAM-dependent_MTases_sf"/>
</dbReference>
<dbReference type="RefSeq" id="WP_164211778.1">
    <property type="nucleotide sequence ID" value="NZ_JAAGSC010000042.1"/>
</dbReference>
<comment type="caution">
    <text evidence="1">The sequence shown here is derived from an EMBL/GenBank/DDBJ whole genome shotgun (WGS) entry which is preliminary data.</text>
</comment>
<dbReference type="EMBL" id="JAAGSC010000042">
    <property type="protein sequence ID" value="NDY96377.1"/>
    <property type="molecule type" value="Genomic_DNA"/>
</dbReference>
<dbReference type="GO" id="GO:0032259">
    <property type="term" value="P:methylation"/>
    <property type="evidence" value="ECO:0007669"/>
    <property type="project" value="UniProtKB-KW"/>
</dbReference>
<evidence type="ECO:0000313" key="1">
    <source>
        <dbReference type="EMBL" id="NDY96377.1"/>
    </source>
</evidence>
<sequence>MTLPEPPDLALRAAAERQLAHPRLPAVLNRHCPYLPATVAPAQLATRIHPDCQMLEFSLRHHQDAGLAVSQYFAVALQQYQTVRQIIERVFGDRDDLRVLDFACGYGRLLRFLVHSLDPEQIWAAEVQRGAVDHVVDRYGVHGLYSSAAPEDFRPEQRFDVIWVASLFSHLPDGLFQRWLDRLAGLLTPGGILCFSVHDQALLPADARLPENGLLYFGQSENEGLDGQIYGTSFVSEDYVRAATRSAFGSGLRYRRFRKLLAHEQDVYICTGPDGPDLIGLEDFRRGARGWLDVHRRENDALVLEGWAASIDDGDLDALEIEFAGQTVSLDPDEPTPEVARVLGDERLARCGFSSRVPWPESEPDPYLVVSALSRRGERGLVFAGQLYRDRP</sequence>
<dbReference type="AlphaFoldDB" id="A0A845UY81"/>
<keyword evidence="1" id="KW-0489">Methyltransferase</keyword>
<dbReference type="Pfam" id="PF13489">
    <property type="entry name" value="Methyltransf_23"/>
    <property type="match status" value="1"/>
</dbReference>
<dbReference type="CDD" id="cd02440">
    <property type="entry name" value="AdoMet_MTases"/>
    <property type="match status" value="1"/>
</dbReference>